<keyword evidence="1" id="KW-0472">Membrane</keyword>
<gene>
    <name evidence="2" type="ORF">SAMN05444484_10644</name>
</gene>
<reference evidence="3" key="1">
    <citation type="submission" date="2016-11" db="EMBL/GenBank/DDBJ databases">
        <authorList>
            <person name="Varghese N."/>
            <person name="Submissions S."/>
        </authorList>
    </citation>
    <scope>NUCLEOTIDE SEQUENCE [LARGE SCALE GENOMIC DNA]</scope>
    <source>
        <strain evidence="3">DSM 24724</strain>
    </source>
</reference>
<protein>
    <submittedName>
        <fullName evidence="2">Uncharacterized protein</fullName>
    </submittedName>
</protein>
<organism evidence="2 3">
    <name type="scientific">Flavobacterium chilense</name>
    <dbReference type="NCBI Taxonomy" id="946677"/>
    <lineage>
        <taxon>Bacteria</taxon>
        <taxon>Pseudomonadati</taxon>
        <taxon>Bacteroidota</taxon>
        <taxon>Flavobacteriia</taxon>
        <taxon>Flavobacteriales</taxon>
        <taxon>Flavobacteriaceae</taxon>
        <taxon>Flavobacterium</taxon>
    </lineage>
</organism>
<sequence>MKKNISKLIAIVIVVGIVFLFVKGYLYKKEIRENRKKTVCKFTFCKIAPKTTTSFFKYIVNNKRYRNSYGQCPDSCDMKINKFFILYYSSKDPNKIEVDLSKQITDTTAILNAGFSKEEL</sequence>
<name>A0A1M7IU27_9FLAO</name>
<dbReference type="EMBL" id="FRBT01000006">
    <property type="protein sequence ID" value="SHM44123.1"/>
    <property type="molecule type" value="Genomic_DNA"/>
</dbReference>
<dbReference type="Proteomes" id="UP000184028">
    <property type="component" value="Unassembled WGS sequence"/>
</dbReference>
<dbReference type="AlphaFoldDB" id="A0A1M7IU27"/>
<dbReference type="OrthoDB" id="1377003at2"/>
<dbReference type="STRING" id="946677.SAMN05444484_10644"/>
<feature type="transmembrane region" description="Helical" evidence="1">
    <location>
        <begin position="6"/>
        <end position="27"/>
    </location>
</feature>
<evidence type="ECO:0000256" key="1">
    <source>
        <dbReference type="SAM" id="Phobius"/>
    </source>
</evidence>
<evidence type="ECO:0000313" key="3">
    <source>
        <dbReference type="Proteomes" id="UP000184028"/>
    </source>
</evidence>
<keyword evidence="3" id="KW-1185">Reference proteome</keyword>
<accession>A0A1M7IU27</accession>
<keyword evidence="1" id="KW-0812">Transmembrane</keyword>
<proteinExistence type="predicted"/>
<evidence type="ECO:0000313" key="2">
    <source>
        <dbReference type="EMBL" id="SHM44123.1"/>
    </source>
</evidence>
<dbReference type="RefSeq" id="WP_068844340.1">
    <property type="nucleotide sequence ID" value="NZ_FRBT01000006.1"/>
</dbReference>
<keyword evidence="1" id="KW-1133">Transmembrane helix</keyword>